<proteinExistence type="predicted"/>
<evidence type="ECO:0000313" key="2">
    <source>
        <dbReference type="Proteomes" id="UP000565441"/>
    </source>
</evidence>
<evidence type="ECO:0000313" key="1">
    <source>
        <dbReference type="EMBL" id="KAF5375865.1"/>
    </source>
</evidence>
<dbReference type="SUPFAM" id="SSF52058">
    <property type="entry name" value="L domain-like"/>
    <property type="match status" value="1"/>
</dbReference>
<evidence type="ECO:0008006" key="3">
    <source>
        <dbReference type="Google" id="ProtNLM"/>
    </source>
</evidence>
<accession>A0A8H5H3F6</accession>
<gene>
    <name evidence="1" type="ORF">D9615_008185</name>
</gene>
<organism evidence="1 2">
    <name type="scientific">Tricholomella constricta</name>
    <dbReference type="NCBI Taxonomy" id="117010"/>
    <lineage>
        <taxon>Eukaryota</taxon>
        <taxon>Fungi</taxon>
        <taxon>Dikarya</taxon>
        <taxon>Basidiomycota</taxon>
        <taxon>Agaricomycotina</taxon>
        <taxon>Agaricomycetes</taxon>
        <taxon>Agaricomycetidae</taxon>
        <taxon>Agaricales</taxon>
        <taxon>Tricholomatineae</taxon>
        <taxon>Lyophyllaceae</taxon>
        <taxon>Tricholomella</taxon>
    </lineage>
</organism>
<dbReference type="OrthoDB" id="3001771at2759"/>
<name>A0A8H5H3F6_9AGAR</name>
<dbReference type="EMBL" id="JAACJP010000031">
    <property type="protein sequence ID" value="KAF5375865.1"/>
    <property type="molecule type" value="Genomic_DNA"/>
</dbReference>
<keyword evidence="2" id="KW-1185">Reference proteome</keyword>
<reference evidence="1 2" key="1">
    <citation type="journal article" date="2020" name="ISME J.">
        <title>Uncovering the hidden diversity of litter-decomposition mechanisms in mushroom-forming fungi.</title>
        <authorList>
            <person name="Floudas D."/>
            <person name="Bentzer J."/>
            <person name="Ahren D."/>
            <person name="Johansson T."/>
            <person name="Persson P."/>
            <person name="Tunlid A."/>
        </authorList>
    </citation>
    <scope>NUCLEOTIDE SEQUENCE [LARGE SCALE GENOMIC DNA]</scope>
    <source>
        <strain evidence="1 2">CBS 661.87</strain>
    </source>
</reference>
<dbReference type="AlphaFoldDB" id="A0A8H5H3F6"/>
<protein>
    <recommendedName>
        <fullName evidence="3">F-box domain-containing protein</fullName>
    </recommendedName>
</protein>
<comment type="caution">
    <text evidence="1">The sequence shown here is derived from an EMBL/GenBank/DDBJ whole genome shotgun (WGS) entry which is preliminary data.</text>
</comment>
<dbReference type="Proteomes" id="UP000565441">
    <property type="component" value="Unassembled WGS sequence"/>
</dbReference>
<sequence>MQTTSLPSSDSPVILPSQRCQISKLNFDVLYEIFLTAIFFDEAAVDMPLILSQVSPAWRHTVRQNRRLWSRIIVDEEPHASRKHFLTTIKRVKHFLVRSKGLPVDVRITFRDFSLHDSGLRRGNRTLQKAAAINQFGQHIQCLSGVLAPHIWRLQSFKLHAANFETVHDLQLAWPCVALDKLETWEVVLQDTVPMNSFRFTGLPIPFRNDKDDRAGDFYPRLTTVKLSGSPLAFSRFSPQHLKSLTLCFLPEGSLPSLQELSRILVANAQTLEHLSLDFAPNSSSHCEVVALPRLLCLSLEYRHPSDLLPLVKALRLPSIISLSITGHEHAQLFPETWISTSCTFQLLQTLVNQFPLSQLEKLSLIHFRILPVWCSDDIINENHIPGASHLSVIPVRFFASLSQLTSLTLVYPTSTPLDCITYLPREANGTSPVHLLPKLQDLALIDFNLHIVRDFLAALRLCPLRLPLKRIALRMPDAWSKDPHLRTEGLCENSETDFVHYDAAEETDELFRALGVQPHCWSMTPQPRHVWDI</sequence>